<keyword evidence="2" id="KW-1185">Reference proteome</keyword>
<dbReference type="Proteomes" id="UP000078348">
    <property type="component" value="Unassembled WGS sequence"/>
</dbReference>
<dbReference type="AlphaFoldDB" id="A0A196S6I7"/>
<comment type="caution">
    <text evidence="1">The sequence shown here is derived from an EMBL/GenBank/DDBJ whole genome shotgun (WGS) entry which is preliminary data.</text>
</comment>
<name>A0A196S6I7_BLAHN</name>
<evidence type="ECO:0000313" key="2">
    <source>
        <dbReference type="Proteomes" id="UP000078348"/>
    </source>
</evidence>
<organism evidence="1 2">
    <name type="scientific">Blastocystis sp. subtype 1 (strain ATCC 50177 / NandII)</name>
    <dbReference type="NCBI Taxonomy" id="478820"/>
    <lineage>
        <taxon>Eukaryota</taxon>
        <taxon>Sar</taxon>
        <taxon>Stramenopiles</taxon>
        <taxon>Bigyra</taxon>
        <taxon>Opalozoa</taxon>
        <taxon>Opalinata</taxon>
        <taxon>Blastocystidae</taxon>
        <taxon>Blastocystis</taxon>
    </lineage>
</organism>
<gene>
    <name evidence="1" type="ORF">AV274_6315</name>
</gene>
<dbReference type="EMBL" id="LXWW01000568">
    <property type="protein sequence ID" value="OAO11991.1"/>
    <property type="molecule type" value="Genomic_DNA"/>
</dbReference>
<protein>
    <submittedName>
        <fullName evidence="1">Uncharacterized protein</fullName>
    </submittedName>
</protein>
<accession>A0A196S6I7</accession>
<proteinExistence type="predicted"/>
<evidence type="ECO:0000313" key="1">
    <source>
        <dbReference type="EMBL" id="OAO11991.1"/>
    </source>
</evidence>
<sequence>MKTAYTKRGARVPGQKEIVELLTALSDPSVEKQRKRQAVDTAIEQGIAVPMEIWNRCVFQLYSNRQLDHVLRIYSHLCQTGSVANGTPSMFRYFLRAAAESSQLPVLTAIWNECNRLQWYSEREYYITHAMYIRGLLRLQKLPEGLREYSLYNPYHTVNNMVNTLVMQGLEEGGYHKDCLLLFVSLVTQARFVLSPSLLREDGIDWMEVIKHASSGIGVNDAISNYFGRDVKSRLFPNPVNDRDVMEQARKELGLDEEVNLHFHKTDIIGEYVLLNKRAYHFAIAAACSLQNLEYANMLYDILVSNRIRPRKNTFYSILNYIANADWPSYAEHCSTLLTKQYMLRLSKKEQSILRSFFLVRLGSVASRYMDDYVMFYGKLDLFSVPEGTAIHFLLYSLTSIAKMVNHNYLWLKGLLSIKVNLKYAHLLHILKHDLVPALQVEEKGFILRIPIISIHNWYQNQGNFSNPEIAQILSSFRCDFGLNAGRHNEAFHLASCLEAIGHRELRDLTVPCDRRELEMEEMERYIEEGRLALEEEERAKKVQGLNAKLSVLSRE</sequence>
<reference evidence="1 2" key="1">
    <citation type="submission" date="2016-05" db="EMBL/GenBank/DDBJ databases">
        <title>Nuclear genome of Blastocystis sp. subtype 1 NandII.</title>
        <authorList>
            <person name="Gentekaki E."/>
            <person name="Curtis B."/>
            <person name="Stairs C."/>
            <person name="Eme L."/>
            <person name="Herman E."/>
            <person name="Klimes V."/>
            <person name="Arias M.C."/>
            <person name="Elias M."/>
            <person name="Hilliou F."/>
            <person name="Klute M."/>
            <person name="Malik S.-B."/>
            <person name="Pightling A."/>
            <person name="Rachubinski R."/>
            <person name="Salas D."/>
            <person name="Schlacht A."/>
            <person name="Suga H."/>
            <person name="Archibald J."/>
            <person name="Ball S.G."/>
            <person name="Clark G."/>
            <person name="Dacks J."/>
            <person name="Van Der Giezen M."/>
            <person name="Tsaousis A."/>
            <person name="Roger A."/>
        </authorList>
    </citation>
    <scope>NUCLEOTIDE SEQUENCE [LARGE SCALE GENOMIC DNA]</scope>
    <source>
        <strain evidence="2">ATCC 50177 / NandII</strain>
    </source>
</reference>